<comment type="similarity">
    <text evidence="1">Belongs to the UPF0637 family.</text>
</comment>
<evidence type="ECO:0000256" key="1">
    <source>
        <dbReference type="HAMAP-Rule" id="MF_01851"/>
    </source>
</evidence>
<dbReference type="PIRSF" id="PIRSF021332">
    <property type="entry name" value="DUF1054"/>
    <property type="match status" value="1"/>
</dbReference>
<dbReference type="Gene3D" id="3.30.930.20">
    <property type="entry name" value="Protein of unknown function DUF1054"/>
    <property type="match status" value="1"/>
</dbReference>
<evidence type="ECO:0000313" key="2">
    <source>
        <dbReference type="EMBL" id="MFD0959328.1"/>
    </source>
</evidence>
<proteinExistence type="inferred from homology"/>
<gene>
    <name evidence="2" type="ORF">ACFQ2I_07990</name>
</gene>
<dbReference type="InterPro" id="IPR009403">
    <property type="entry name" value="UPF0637"/>
</dbReference>
<dbReference type="InterPro" id="IPR053707">
    <property type="entry name" value="UPF0637_domain_sf"/>
</dbReference>
<dbReference type="Pfam" id="PF06335">
    <property type="entry name" value="DUF1054"/>
    <property type="match status" value="1"/>
</dbReference>
<name>A0ABW3HP50_9BACL</name>
<dbReference type="EMBL" id="JBHTJZ010000009">
    <property type="protein sequence ID" value="MFD0959328.1"/>
    <property type="molecule type" value="Genomic_DNA"/>
</dbReference>
<dbReference type="Proteomes" id="UP001596989">
    <property type="component" value="Unassembled WGS sequence"/>
</dbReference>
<reference evidence="3" key="1">
    <citation type="journal article" date="2019" name="Int. J. Syst. Evol. Microbiol.">
        <title>The Global Catalogue of Microorganisms (GCM) 10K type strain sequencing project: providing services to taxonomists for standard genome sequencing and annotation.</title>
        <authorList>
            <consortium name="The Broad Institute Genomics Platform"/>
            <consortium name="The Broad Institute Genome Sequencing Center for Infectious Disease"/>
            <person name="Wu L."/>
            <person name="Ma J."/>
        </authorList>
    </citation>
    <scope>NUCLEOTIDE SEQUENCE [LARGE SCALE GENOMIC DNA]</scope>
    <source>
        <strain evidence="3">CCUG 59129</strain>
    </source>
</reference>
<sequence>MSTSTITSYTGFTSDDFAVFQLPGLEERMAAIQNQIQPKFRSIGKRLTEELFILSGREMHLHIARHARRKVNPPKDTWLSICSNKRGYKAHPHFQLGLFDDHLFLWLALIYEVPNKQNIASAYLNRLEDVIEAVPDSFVVSQDHMKKEAVAAAVMSEADWRTALIRFRDVGKAELLIGRHLAADDELLRDEDELAAFALSTYETLLPLYHIATDAQ</sequence>
<dbReference type="SUPFAM" id="SSF142913">
    <property type="entry name" value="YktB/PF0168-like"/>
    <property type="match status" value="1"/>
</dbReference>
<accession>A0ABW3HP50</accession>
<organism evidence="2 3">
    <name type="scientific">Paenibacillus chungangensis</name>
    <dbReference type="NCBI Taxonomy" id="696535"/>
    <lineage>
        <taxon>Bacteria</taxon>
        <taxon>Bacillati</taxon>
        <taxon>Bacillota</taxon>
        <taxon>Bacilli</taxon>
        <taxon>Bacillales</taxon>
        <taxon>Paenibacillaceae</taxon>
        <taxon>Paenibacillus</taxon>
    </lineage>
</organism>
<protein>
    <recommendedName>
        <fullName evidence="1">UPF0637 protein ACFQ2I_07990</fullName>
    </recommendedName>
</protein>
<dbReference type="HAMAP" id="MF_01851">
    <property type="entry name" value="UPF0637"/>
    <property type="match status" value="1"/>
</dbReference>
<keyword evidence="3" id="KW-1185">Reference proteome</keyword>
<dbReference type="RefSeq" id="WP_377563421.1">
    <property type="nucleotide sequence ID" value="NZ_JBHTJZ010000009.1"/>
</dbReference>
<evidence type="ECO:0000313" key="3">
    <source>
        <dbReference type="Proteomes" id="UP001596989"/>
    </source>
</evidence>
<comment type="caution">
    <text evidence="2">The sequence shown here is derived from an EMBL/GenBank/DDBJ whole genome shotgun (WGS) entry which is preliminary data.</text>
</comment>